<accession>A0A562J8V9</accession>
<proteinExistence type="predicted"/>
<gene>
    <name evidence="2" type="ORF">LY60_02320</name>
</gene>
<dbReference type="EMBL" id="VLKH01000006">
    <property type="protein sequence ID" value="TWH79344.1"/>
    <property type="molecule type" value="Genomic_DNA"/>
</dbReference>
<evidence type="ECO:0000259" key="1">
    <source>
        <dbReference type="Pfam" id="PF13472"/>
    </source>
</evidence>
<dbReference type="PANTHER" id="PTHR30383">
    <property type="entry name" value="THIOESTERASE 1/PROTEASE 1/LYSOPHOSPHOLIPASE L1"/>
    <property type="match status" value="1"/>
</dbReference>
<comment type="caution">
    <text evidence="2">The sequence shown here is derived from an EMBL/GenBank/DDBJ whole genome shotgun (WGS) entry which is preliminary data.</text>
</comment>
<dbReference type="Pfam" id="PF13472">
    <property type="entry name" value="Lipase_GDSL_2"/>
    <property type="match status" value="1"/>
</dbReference>
<dbReference type="OrthoDB" id="2513075at2"/>
<dbReference type="Proteomes" id="UP000315343">
    <property type="component" value="Unassembled WGS sequence"/>
</dbReference>
<reference evidence="2 3" key="1">
    <citation type="submission" date="2019-07" db="EMBL/GenBank/DDBJ databases">
        <title>Genomic Encyclopedia of Type Strains, Phase I: the one thousand microbial genomes (KMG-I) project.</title>
        <authorList>
            <person name="Kyrpides N."/>
        </authorList>
    </citation>
    <scope>NUCLEOTIDE SEQUENCE [LARGE SCALE GENOMIC DNA]</scope>
    <source>
        <strain evidence="2 3">DSM 13558</strain>
    </source>
</reference>
<dbReference type="PANTHER" id="PTHR30383:SF5">
    <property type="entry name" value="SGNH HYDROLASE-TYPE ESTERASE DOMAIN-CONTAINING PROTEIN"/>
    <property type="match status" value="1"/>
</dbReference>
<evidence type="ECO:0000313" key="3">
    <source>
        <dbReference type="Proteomes" id="UP000315343"/>
    </source>
</evidence>
<dbReference type="SUPFAM" id="SSF52266">
    <property type="entry name" value="SGNH hydrolase"/>
    <property type="match status" value="1"/>
</dbReference>
<dbReference type="InterPro" id="IPR051532">
    <property type="entry name" value="Ester_Hydrolysis_Enzymes"/>
</dbReference>
<dbReference type="InterPro" id="IPR013830">
    <property type="entry name" value="SGNH_hydro"/>
</dbReference>
<protein>
    <submittedName>
        <fullName evidence="2">Lysophospholipase L1-like esterase</fullName>
    </submittedName>
</protein>
<dbReference type="InterPro" id="IPR036514">
    <property type="entry name" value="SGNH_hydro_sf"/>
</dbReference>
<name>A0A562J8V9_9FIRM</name>
<dbReference type="AlphaFoldDB" id="A0A562J8V9"/>
<evidence type="ECO:0000313" key="2">
    <source>
        <dbReference type="EMBL" id="TWH79344.1"/>
    </source>
</evidence>
<keyword evidence="3" id="KW-1185">Reference proteome</keyword>
<dbReference type="GO" id="GO:0004622">
    <property type="term" value="F:phosphatidylcholine lysophospholipase activity"/>
    <property type="evidence" value="ECO:0007669"/>
    <property type="project" value="TreeGrafter"/>
</dbReference>
<organism evidence="2 3">
    <name type="scientific">Sedimentibacter saalensis</name>
    <dbReference type="NCBI Taxonomy" id="130788"/>
    <lineage>
        <taxon>Bacteria</taxon>
        <taxon>Bacillati</taxon>
        <taxon>Bacillota</taxon>
        <taxon>Tissierellia</taxon>
        <taxon>Sedimentibacter</taxon>
    </lineage>
</organism>
<sequence length="194" mass="22276">MKIVCLGDSLTYGFGVRRSKIWTKIAQDRLNIEIINEGINGDTSGGMLSRYHESVYMKRPEAVLIMGGVNDFIAGADLGVVKANIMSMAHQSIAKYIDPIIGIPTKIDLKNVRQDWSEFTDFEMVAKELYEYRQWIFKFCKTFNIKYIDFYEEFEKATELKPGDYYTDGLHFNELGNEILAEIFCSAISSFKKK</sequence>
<feature type="domain" description="SGNH hydrolase-type esterase" evidence="1">
    <location>
        <begin position="5"/>
        <end position="179"/>
    </location>
</feature>
<dbReference type="Gene3D" id="3.40.50.1110">
    <property type="entry name" value="SGNH hydrolase"/>
    <property type="match status" value="1"/>
</dbReference>